<evidence type="ECO:0000313" key="3">
    <source>
        <dbReference type="Proteomes" id="UP001595548"/>
    </source>
</evidence>
<dbReference type="PANTHER" id="PTHR36836">
    <property type="entry name" value="COLANIC ACID BIOSYNTHESIS PROTEIN WCAK"/>
    <property type="match status" value="1"/>
</dbReference>
<dbReference type="RefSeq" id="WP_382415688.1">
    <property type="nucleotide sequence ID" value="NZ_AP031500.1"/>
</dbReference>
<reference evidence="3" key="1">
    <citation type="journal article" date="2019" name="Int. J. Syst. Evol. Microbiol.">
        <title>The Global Catalogue of Microorganisms (GCM) 10K type strain sequencing project: providing services to taxonomists for standard genome sequencing and annotation.</title>
        <authorList>
            <consortium name="The Broad Institute Genomics Platform"/>
            <consortium name="The Broad Institute Genome Sequencing Center for Infectious Disease"/>
            <person name="Wu L."/>
            <person name="Ma J."/>
        </authorList>
    </citation>
    <scope>NUCLEOTIDE SEQUENCE [LARGE SCALE GENOMIC DNA]</scope>
    <source>
        <strain evidence="3">KCTC 52141</strain>
    </source>
</reference>
<dbReference type="Pfam" id="PF04230">
    <property type="entry name" value="PS_pyruv_trans"/>
    <property type="match status" value="1"/>
</dbReference>
<dbReference type="EMBL" id="JBHRTL010000006">
    <property type="protein sequence ID" value="MFC3155131.1"/>
    <property type="molecule type" value="Genomic_DNA"/>
</dbReference>
<dbReference type="GO" id="GO:0016740">
    <property type="term" value="F:transferase activity"/>
    <property type="evidence" value="ECO:0007669"/>
    <property type="project" value="UniProtKB-KW"/>
</dbReference>
<comment type="caution">
    <text evidence="2">The sequence shown here is derived from an EMBL/GenBank/DDBJ whole genome shotgun (WGS) entry which is preliminary data.</text>
</comment>
<organism evidence="2 3">
    <name type="scientific">Gilvimarinus japonicus</name>
    <dbReference type="NCBI Taxonomy" id="1796469"/>
    <lineage>
        <taxon>Bacteria</taxon>
        <taxon>Pseudomonadati</taxon>
        <taxon>Pseudomonadota</taxon>
        <taxon>Gammaproteobacteria</taxon>
        <taxon>Cellvibrionales</taxon>
        <taxon>Cellvibrionaceae</taxon>
        <taxon>Gilvimarinus</taxon>
    </lineage>
</organism>
<proteinExistence type="predicted"/>
<keyword evidence="2" id="KW-0808">Transferase</keyword>
<sequence length="382" mass="42987">MQVLHVGSFIGNIGDNANHQGLRRVIERTLDSGVNYHNWEIRRCYQNYNAPDQWRFDDEFVRCANEADLVVIGGGNFFEPWIEASATGTTIDLPLEQLTKITVPVAFYGVGFDTHKGFSDNTLGRFDRFVHACGGMPNVFLSFRNDGSKDNYHAAFPNHSVQPHIVPDGASFFQCEASTWLPDGSIYWAVNIAGDMKPLRFSGDSNGEWLRFLQNLACVLESNLGANPQVKIVLIPHIPSDLEAINSLLQVMDDFLVRSRVIVAPMWQGWDGCKVTFGLYKQCQLSISMRFHANITPMVMGVPTIGLASYPKIAALYREMGLKRQPVSAQASDFMTKLQCEIDLIKHSPEQVLTDYTQVLKAARSMVEPFERFLRQQFSLPQ</sequence>
<dbReference type="Proteomes" id="UP001595548">
    <property type="component" value="Unassembled WGS sequence"/>
</dbReference>
<keyword evidence="3" id="KW-1185">Reference proteome</keyword>
<feature type="domain" description="Polysaccharide pyruvyl transferase" evidence="1">
    <location>
        <begin position="12"/>
        <end position="308"/>
    </location>
</feature>
<accession>A0ABV7HQP0</accession>
<evidence type="ECO:0000259" key="1">
    <source>
        <dbReference type="Pfam" id="PF04230"/>
    </source>
</evidence>
<gene>
    <name evidence="2" type="ORF">ACFOEB_07950</name>
</gene>
<dbReference type="InterPro" id="IPR007345">
    <property type="entry name" value="Polysacch_pyruvyl_Trfase"/>
</dbReference>
<evidence type="ECO:0000313" key="2">
    <source>
        <dbReference type="EMBL" id="MFC3155131.1"/>
    </source>
</evidence>
<name>A0ABV7HQP0_9GAMM</name>
<dbReference type="PANTHER" id="PTHR36836:SF1">
    <property type="entry name" value="COLANIC ACID BIOSYNTHESIS PROTEIN WCAK"/>
    <property type="match status" value="1"/>
</dbReference>
<protein>
    <submittedName>
        <fullName evidence="2">Polysaccharide pyruvyl transferase family protein</fullName>
    </submittedName>
</protein>